<reference evidence="3 4" key="1">
    <citation type="submission" date="2023-12" db="EMBL/GenBank/DDBJ databases">
        <title>Pseudomonas sp. T5W1.</title>
        <authorList>
            <person name="Maltman C."/>
        </authorList>
    </citation>
    <scope>NUCLEOTIDE SEQUENCE [LARGE SCALE GENOMIC DNA]</scope>
    <source>
        <strain evidence="3 4">T5W1</strain>
    </source>
</reference>
<proteinExistence type="predicted"/>
<protein>
    <submittedName>
        <fullName evidence="3">Ogr/Delta-like zinc finger family protein</fullName>
    </submittedName>
</protein>
<comment type="caution">
    <text evidence="3">The sequence shown here is derived from an EMBL/GenBank/DDBJ whole genome shotgun (WGS) entry which is preliminary data.</text>
</comment>
<feature type="region of interest" description="Disordered" evidence="1">
    <location>
        <begin position="78"/>
        <end position="97"/>
    </location>
</feature>
<evidence type="ECO:0000313" key="3">
    <source>
        <dbReference type="EMBL" id="MEA1606132.1"/>
    </source>
</evidence>
<dbReference type="RefSeq" id="WP_322949100.1">
    <property type="nucleotide sequence ID" value="NZ_JAYEET010000034.1"/>
</dbReference>
<sequence>MSVYKLVCPACLKPMRIRTSDGQTPCFRSIYYQCTDLVCGATFTGSMTIDFELSPSGIERPMVQLPVAPAVERMRAMRNLRDPSAQPDLLDQLEPTA</sequence>
<dbReference type="Proteomes" id="UP001292571">
    <property type="component" value="Unassembled WGS sequence"/>
</dbReference>
<feature type="domain" description="Zinc finger Ogr/Delta-type" evidence="2">
    <location>
        <begin position="8"/>
        <end position="51"/>
    </location>
</feature>
<dbReference type="EMBL" id="JAYEET010000034">
    <property type="protein sequence ID" value="MEA1606132.1"/>
    <property type="molecule type" value="Genomic_DNA"/>
</dbReference>
<dbReference type="Pfam" id="PF04606">
    <property type="entry name" value="Ogr_Delta"/>
    <property type="match status" value="1"/>
</dbReference>
<gene>
    <name evidence="3" type="ORF">SOP97_09945</name>
</gene>
<organism evidence="3 4">
    <name type="scientific">Pseudomonas spirodelae</name>
    <dbReference type="NCBI Taxonomy" id="3101751"/>
    <lineage>
        <taxon>Bacteria</taxon>
        <taxon>Pseudomonadati</taxon>
        <taxon>Pseudomonadota</taxon>
        <taxon>Gammaproteobacteria</taxon>
        <taxon>Pseudomonadales</taxon>
        <taxon>Pseudomonadaceae</taxon>
        <taxon>Pseudomonas</taxon>
    </lineage>
</organism>
<evidence type="ECO:0000259" key="2">
    <source>
        <dbReference type="Pfam" id="PF04606"/>
    </source>
</evidence>
<evidence type="ECO:0000313" key="4">
    <source>
        <dbReference type="Proteomes" id="UP001292571"/>
    </source>
</evidence>
<evidence type="ECO:0000256" key="1">
    <source>
        <dbReference type="SAM" id="MobiDB-lite"/>
    </source>
</evidence>
<name>A0ABU5P8X7_9PSED</name>
<dbReference type="InterPro" id="IPR007684">
    <property type="entry name" value="Znf_Ogr/Delta"/>
</dbReference>
<accession>A0ABU5P8X7</accession>
<keyword evidence="4" id="KW-1185">Reference proteome</keyword>